<evidence type="ECO:0000313" key="1">
    <source>
        <dbReference type="EMBL" id="PZX49956.1"/>
    </source>
</evidence>
<organism evidence="1 3">
    <name type="scientific">Algoriphagus ratkowskyi</name>
    <dbReference type="NCBI Taxonomy" id="57028"/>
    <lineage>
        <taxon>Bacteria</taxon>
        <taxon>Pseudomonadati</taxon>
        <taxon>Bacteroidota</taxon>
        <taxon>Cytophagia</taxon>
        <taxon>Cytophagales</taxon>
        <taxon>Cyclobacteriaceae</taxon>
        <taxon>Algoriphagus</taxon>
    </lineage>
</organism>
<accession>A0A2W7QRY4</accession>
<name>A0A2W7QRY4_9BACT</name>
<dbReference type="EMBL" id="QKZU01000026">
    <property type="protein sequence ID" value="PZX49956.1"/>
    <property type="molecule type" value="Genomic_DNA"/>
</dbReference>
<evidence type="ECO:0000313" key="3">
    <source>
        <dbReference type="Proteomes" id="UP000249115"/>
    </source>
</evidence>
<reference evidence="2 4" key="2">
    <citation type="submission" date="2019-08" db="EMBL/GenBank/DDBJ databases">
        <title>Genome of Algoriphagus ratkowskyi IC026.</title>
        <authorList>
            <person name="Bowman J.P."/>
        </authorList>
    </citation>
    <scope>NUCLEOTIDE SEQUENCE [LARGE SCALE GENOMIC DNA]</scope>
    <source>
        <strain evidence="2 4">IC026</strain>
    </source>
</reference>
<evidence type="ECO:0000313" key="4">
    <source>
        <dbReference type="Proteomes" id="UP000321927"/>
    </source>
</evidence>
<dbReference type="AlphaFoldDB" id="A0A2W7QRY4"/>
<dbReference type="RefSeq" id="WP_086503324.1">
    <property type="nucleotide sequence ID" value="NZ_MSSV01000034.1"/>
</dbReference>
<dbReference type="Proteomes" id="UP000249115">
    <property type="component" value="Unassembled WGS sequence"/>
</dbReference>
<sequence length="64" mass="7395">MVPINKGDTQDLEKSVLIPKNEASHFKESIVRILGNLKLENCSKVQQTDIKNIYKLLEYFSDKE</sequence>
<protein>
    <submittedName>
        <fullName evidence="1">Uncharacterized protein</fullName>
    </submittedName>
</protein>
<gene>
    <name evidence="2" type="ORF">ESW18_20150</name>
    <name evidence="1" type="ORF">LV84_04146</name>
</gene>
<evidence type="ECO:0000313" key="2">
    <source>
        <dbReference type="EMBL" id="TXD75526.1"/>
    </source>
</evidence>
<dbReference type="OrthoDB" id="9888178at2"/>
<reference evidence="1 3" key="1">
    <citation type="submission" date="2018-06" db="EMBL/GenBank/DDBJ databases">
        <title>Genomic Encyclopedia of Archaeal and Bacterial Type Strains, Phase II (KMG-II): from individual species to whole genera.</title>
        <authorList>
            <person name="Goeker M."/>
        </authorList>
    </citation>
    <scope>NUCLEOTIDE SEQUENCE [LARGE SCALE GENOMIC DNA]</scope>
    <source>
        <strain evidence="1 3">DSM 22686</strain>
    </source>
</reference>
<proteinExistence type="predicted"/>
<dbReference type="EMBL" id="VORV01000024">
    <property type="protein sequence ID" value="TXD75526.1"/>
    <property type="molecule type" value="Genomic_DNA"/>
</dbReference>
<dbReference type="Proteomes" id="UP000321927">
    <property type="component" value="Unassembled WGS sequence"/>
</dbReference>
<keyword evidence="4" id="KW-1185">Reference proteome</keyword>
<comment type="caution">
    <text evidence="1">The sequence shown here is derived from an EMBL/GenBank/DDBJ whole genome shotgun (WGS) entry which is preliminary data.</text>
</comment>